<dbReference type="InterPro" id="IPR006140">
    <property type="entry name" value="D-isomer_DH_NAD-bd"/>
</dbReference>
<dbReference type="InterPro" id="IPR050857">
    <property type="entry name" value="D-2-hydroxyacid_DH"/>
</dbReference>
<comment type="caution">
    <text evidence="7">The sequence shown here is derived from an EMBL/GenBank/DDBJ whole genome shotgun (WGS) entry which is preliminary data.</text>
</comment>
<keyword evidence="2 4" id="KW-0560">Oxidoreductase</keyword>
<comment type="similarity">
    <text evidence="1 4">Belongs to the D-isomer specific 2-hydroxyacid dehydrogenase family.</text>
</comment>
<organism evidence="7 8">
    <name type="scientific">Scopulibacillus darangshiensis</name>
    <dbReference type="NCBI Taxonomy" id="442528"/>
    <lineage>
        <taxon>Bacteria</taxon>
        <taxon>Bacillati</taxon>
        <taxon>Bacillota</taxon>
        <taxon>Bacilli</taxon>
        <taxon>Bacillales</taxon>
        <taxon>Sporolactobacillaceae</taxon>
        <taxon>Scopulibacillus</taxon>
    </lineage>
</organism>
<evidence type="ECO:0000259" key="5">
    <source>
        <dbReference type="Pfam" id="PF00389"/>
    </source>
</evidence>
<evidence type="ECO:0000313" key="8">
    <source>
        <dbReference type="Proteomes" id="UP000295416"/>
    </source>
</evidence>
<proteinExistence type="inferred from homology"/>
<dbReference type="SUPFAM" id="SSF51735">
    <property type="entry name" value="NAD(P)-binding Rossmann-fold domains"/>
    <property type="match status" value="1"/>
</dbReference>
<feature type="domain" description="D-isomer specific 2-hydroxyacid dehydrogenase NAD-binding" evidence="6">
    <location>
        <begin position="132"/>
        <end position="292"/>
    </location>
</feature>
<sequence length="332" mass="37150">MIKGLYVMNRGWFDKVYPQEVRKEIEKSAMIDVPLQTKESITENLSILRDAEVMFSGWGAPKLDERFLEAAPHLKALFYAAGSVKGVVTDACWERNIMVSSAYAANSIPVAEYTLSQILFSLKHGWHYSMAIKRKEKFVDKSSDCAPGGYGSTVGLISLGMVGRKVCELLKNYDIHVIAYDPYVSKEKAAELGVELCSLDEAFERSDIVSLHAPWLKETEGMITAAHFERMKPYATFINTARGAIVREPEMIRVLQRRTDLMAILDVTYPEPPKPGSPLYTLSNVILTPHIAGSGVNEAQRMGAYMLDEFKRYLKGEPLNWQITKGNVATLA</sequence>
<dbReference type="PANTHER" id="PTHR42789">
    <property type="entry name" value="D-ISOMER SPECIFIC 2-HYDROXYACID DEHYDROGENASE FAMILY PROTEIN (AFU_ORTHOLOGUE AFUA_6G10090)"/>
    <property type="match status" value="1"/>
</dbReference>
<dbReference type="Pfam" id="PF00389">
    <property type="entry name" value="2-Hacid_dh"/>
    <property type="match status" value="1"/>
</dbReference>
<keyword evidence="3" id="KW-0520">NAD</keyword>
<dbReference type="Proteomes" id="UP000295416">
    <property type="component" value="Unassembled WGS sequence"/>
</dbReference>
<dbReference type="SUPFAM" id="SSF52283">
    <property type="entry name" value="Formate/glycerate dehydrogenase catalytic domain-like"/>
    <property type="match status" value="1"/>
</dbReference>
<gene>
    <name evidence="7" type="ORF">EV207_13041</name>
</gene>
<evidence type="ECO:0000313" key="7">
    <source>
        <dbReference type="EMBL" id="TCP23521.1"/>
    </source>
</evidence>
<evidence type="ECO:0000256" key="2">
    <source>
        <dbReference type="ARBA" id="ARBA00023002"/>
    </source>
</evidence>
<dbReference type="EMBL" id="SLXK01000030">
    <property type="protein sequence ID" value="TCP23521.1"/>
    <property type="molecule type" value="Genomic_DNA"/>
</dbReference>
<dbReference type="AlphaFoldDB" id="A0A4R2NQ04"/>
<dbReference type="Gene3D" id="3.40.50.720">
    <property type="entry name" value="NAD(P)-binding Rossmann-like Domain"/>
    <property type="match status" value="2"/>
</dbReference>
<dbReference type="PANTHER" id="PTHR42789:SF1">
    <property type="entry name" value="D-ISOMER SPECIFIC 2-HYDROXYACID DEHYDROGENASE FAMILY PROTEIN (AFU_ORTHOLOGUE AFUA_6G10090)"/>
    <property type="match status" value="1"/>
</dbReference>
<dbReference type="InterPro" id="IPR006139">
    <property type="entry name" value="D-isomer_2_OHA_DH_cat_dom"/>
</dbReference>
<keyword evidence="8" id="KW-1185">Reference proteome</keyword>
<dbReference type="RefSeq" id="WP_132747325.1">
    <property type="nucleotide sequence ID" value="NZ_SLXK01000030.1"/>
</dbReference>
<dbReference type="GO" id="GO:0051287">
    <property type="term" value="F:NAD binding"/>
    <property type="evidence" value="ECO:0007669"/>
    <property type="project" value="InterPro"/>
</dbReference>
<evidence type="ECO:0000256" key="1">
    <source>
        <dbReference type="ARBA" id="ARBA00005854"/>
    </source>
</evidence>
<name>A0A4R2NQ04_9BACL</name>
<reference evidence="7 8" key="1">
    <citation type="submission" date="2019-03" db="EMBL/GenBank/DDBJ databases">
        <title>Genomic Encyclopedia of Type Strains, Phase IV (KMG-IV): sequencing the most valuable type-strain genomes for metagenomic binning, comparative biology and taxonomic classification.</title>
        <authorList>
            <person name="Goeker M."/>
        </authorList>
    </citation>
    <scope>NUCLEOTIDE SEQUENCE [LARGE SCALE GENOMIC DNA]</scope>
    <source>
        <strain evidence="7 8">DSM 19377</strain>
    </source>
</reference>
<dbReference type="OrthoDB" id="9805416at2"/>
<dbReference type="InterPro" id="IPR036291">
    <property type="entry name" value="NAD(P)-bd_dom_sf"/>
</dbReference>
<dbReference type="GO" id="GO:0016616">
    <property type="term" value="F:oxidoreductase activity, acting on the CH-OH group of donors, NAD or NADP as acceptor"/>
    <property type="evidence" value="ECO:0007669"/>
    <property type="project" value="InterPro"/>
</dbReference>
<feature type="domain" description="D-isomer specific 2-hydroxyacid dehydrogenase catalytic" evidence="5">
    <location>
        <begin position="15"/>
        <end position="322"/>
    </location>
</feature>
<evidence type="ECO:0000259" key="6">
    <source>
        <dbReference type="Pfam" id="PF02826"/>
    </source>
</evidence>
<accession>A0A4R2NQ04</accession>
<evidence type="ECO:0000256" key="3">
    <source>
        <dbReference type="ARBA" id="ARBA00023027"/>
    </source>
</evidence>
<dbReference type="CDD" id="cd12167">
    <property type="entry name" value="2-Hacid_dh_8"/>
    <property type="match status" value="1"/>
</dbReference>
<evidence type="ECO:0000256" key="4">
    <source>
        <dbReference type="RuleBase" id="RU003719"/>
    </source>
</evidence>
<protein>
    <submittedName>
        <fullName evidence="7">Phosphoglycerate dehydrogenase-like enzyme</fullName>
    </submittedName>
</protein>
<dbReference type="Pfam" id="PF02826">
    <property type="entry name" value="2-Hacid_dh_C"/>
    <property type="match status" value="1"/>
</dbReference>